<protein>
    <recommendedName>
        <fullName evidence="2">CSN12-like protein</fullName>
    </recommendedName>
</protein>
<feature type="domain" description="PCI" evidence="3">
    <location>
        <begin position="103"/>
        <end position="286"/>
    </location>
</feature>
<dbReference type="InterPro" id="IPR045114">
    <property type="entry name" value="Csn12-like"/>
</dbReference>
<dbReference type="GO" id="GO:0003690">
    <property type="term" value="F:double-stranded DNA binding"/>
    <property type="evidence" value="ECO:0007669"/>
    <property type="project" value="InterPro"/>
</dbReference>
<dbReference type="Pfam" id="PF01399">
    <property type="entry name" value="PCI"/>
    <property type="match status" value="1"/>
</dbReference>
<dbReference type="PROSITE" id="PS50250">
    <property type="entry name" value="PCI"/>
    <property type="match status" value="1"/>
</dbReference>
<dbReference type="AlphaFoldDB" id="A0AAV7K977"/>
<dbReference type="GO" id="GO:0003723">
    <property type="term" value="F:RNA binding"/>
    <property type="evidence" value="ECO:0007669"/>
    <property type="project" value="InterPro"/>
</dbReference>
<evidence type="ECO:0000313" key="4">
    <source>
        <dbReference type="EMBL" id="KAI6656831.1"/>
    </source>
</evidence>
<reference evidence="4 5" key="1">
    <citation type="journal article" date="2023" name="BMC Biol.">
        <title>The compact genome of the sponge Oopsacas minuta (Hexactinellida) is lacking key metazoan core genes.</title>
        <authorList>
            <person name="Santini S."/>
            <person name="Schenkelaars Q."/>
            <person name="Jourda C."/>
            <person name="Duchesne M."/>
            <person name="Belahbib H."/>
            <person name="Rocher C."/>
            <person name="Selva M."/>
            <person name="Riesgo A."/>
            <person name="Vervoort M."/>
            <person name="Leys S.P."/>
            <person name="Kodjabachian L."/>
            <person name="Le Bivic A."/>
            <person name="Borchiellini C."/>
            <person name="Claverie J.M."/>
            <person name="Renard E."/>
        </authorList>
    </citation>
    <scope>NUCLEOTIDE SEQUENCE [LARGE SCALE GENOMIC DNA]</scope>
    <source>
        <strain evidence="4">SPO-2</strain>
    </source>
</reference>
<evidence type="ECO:0000256" key="2">
    <source>
        <dbReference type="ARBA" id="ARBA00033214"/>
    </source>
</evidence>
<evidence type="ECO:0000256" key="1">
    <source>
        <dbReference type="ARBA" id="ARBA00025771"/>
    </source>
</evidence>
<dbReference type="GO" id="GO:0006368">
    <property type="term" value="P:transcription elongation by RNA polymerase II"/>
    <property type="evidence" value="ECO:0007669"/>
    <property type="project" value="TreeGrafter"/>
</dbReference>
<keyword evidence="5" id="KW-1185">Reference proteome</keyword>
<dbReference type="InterPro" id="IPR036388">
    <property type="entry name" value="WH-like_DNA-bd_sf"/>
</dbReference>
<sequence length="291" mass="33196">MHGIVLNLRIIAYKADKILSYEKKTKSGLLLEKVIEQLRELFRSCVQDSRQEGDTSRKSSILFLVNQLFKIYFKINQLHLCVPLIRTVEKFNIEENVTKADHVTYLYFLGRKKILDGEFKGAVGCMAKAFVECDKSQFKNKQLILIYLIPLRILNGVMPSPVLLEKYKLTQFSSLVEAVCTGNIKLFTQTTNSQQIFFIRSGIFLLVEKLRMIAYRNLFKRVWLLLGTSMLPIDAFVAALKLGDSEGEGADSDQAHCIIANLIHSDMVRGYISQQHQKVVVSKQNPFPSIV</sequence>
<dbReference type="GO" id="GO:0070390">
    <property type="term" value="C:transcription export complex 2"/>
    <property type="evidence" value="ECO:0007669"/>
    <property type="project" value="TreeGrafter"/>
</dbReference>
<proteinExistence type="inferred from homology"/>
<dbReference type="GO" id="GO:0000973">
    <property type="term" value="P:post-transcriptional tethering of RNA polymerase II gene DNA at nuclear periphery"/>
    <property type="evidence" value="ECO:0007669"/>
    <property type="project" value="TreeGrafter"/>
</dbReference>
<dbReference type="FunFam" id="1.10.10.10:FF:000146">
    <property type="entry name" value="PCI domain-containing protein 2 homolog"/>
    <property type="match status" value="1"/>
</dbReference>
<accession>A0AAV7K977</accession>
<dbReference type="InterPro" id="IPR000717">
    <property type="entry name" value="PCI_dom"/>
</dbReference>
<evidence type="ECO:0000313" key="5">
    <source>
        <dbReference type="Proteomes" id="UP001165289"/>
    </source>
</evidence>
<dbReference type="Gene3D" id="1.10.10.10">
    <property type="entry name" value="Winged helix-like DNA-binding domain superfamily/Winged helix DNA-binding domain"/>
    <property type="match status" value="1"/>
</dbReference>
<comment type="caution">
    <text evidence="4">The sequence shown here is derived from an EMBL/GenBank/DDBJ whole genome shotgun (WGS) entry which is preliminary data.</text>
</comment>
<dbReference type="EMBL" id="JAKMXF010000133">
    <property type="protein sequence ID" value="KAI6656831.1"/>
    <property type="molecule type" value="Genomic_DNA"/>
</dbReference>
<dbReference type="Proteomes" id="UP001165289">
    <property type="component" value="Unassembled WGS sequence"/>
</dbReference>
<dbReference type="PANTHER" id="PTHR12732">
    <property type="entry name" value="UNCHARACTERIZED PROTEASOME COMPONENT REGION PCI-CONTAINING"/>
    <property type="match status" value="1"/>
</dbReference>
<organism evidence="4 5">
    <name type="scientific">Oopsacas minuta</name>
    <dbReference type="NCBI Taxonomy" id="111878"/>
    <lineage>
        <taxon>Eukaryota</taxon>
        <taxon>Metazoa</taxon>
        <taxon>Porifera</taxon>
        <taxon>Hexactinellida</taxon>
        <taxon>Hexasterophora</taxon>
        <taxon>Lyssacinosida</taxon>
        <taxon>Leucopsacidae</taxon>
        <taxon>Oopsacas</taxon>
    </lineage>
</organism>
<dbReference type="PANTHER" id="PTHR12732:SF0">
    <property type="entry name" value="PCI DOMAIN-CONTAINING PROTEIN 2"/>
    <property type="match status" value="1"/>
</dbReference>
<dbReference type="GO" id="GO:0016973">
    <property type="term" value="P:poly(A)+ mRNA export from nucleus"/>
    <property type="evidence" value="ECO:0007669"/>
    <property type="project" value="TreeGrafter"/>
</dbReference>
<gene>
    <name evidence="4" type="ORF">LOD99_16134</name>
</gene>
<dbReference type="SMART" id="SM00753">
    <property type="entry name" value="PAM"/>
    <property type="match status" value="1"/>
</dbReference>
<evidence type="ECO:0000259" key="3">
    <source>
        <dbReference type="PROSITE" id="PS50250"/>
    </source>
</evidence>
<name>A0AAV7K977_9METZ</name>
<comment type="similarity">
    <text evidence="1">Belongs to the CSN12 family.</text>
</comment>